<proteinExistence type="predicted"/>
<protein>
    <submittedName>
        <fullName evidence="1">Uncharacterized protein</fullName>
    </submittedName>
</protein>
<evidence type="ECO:0000313" key="2">
    <source>
        <dbReference type="Proteomes" id="UP000068447"/>
    </source>
</evidence>
<dbReference type="SUPFAM" id="SSF53790">
    <property type="entry name" value="Tetrapyrrole methylase"/>
    <property type="match status" value="1"/>
</dbReference>
<dbReference type="RefSeq" id="WP_062478171.1">
    <property type="nucleotide sequence ID" value="NZ_CP013650.1"/>
</dbReference>
<name>A0A0U3AYD6_9ALTE</name>
<dbReference type="CDD" id="cd19916">
    <property type="entry name" value="OphMA_like"/>
    <property type="match status" value="1"/>
</dbReference>
<dbReference type="STRING" id="1526571.AT746_06750"/>
<dbReference type="InterPro" id="IPR035996">
    <property type="entry name" value="4pyrrol_Methylase_sf"/>
</dbReference>
<reference evidence="1 2" key="1">
    <citation type="submission" date="2015-12" db="EMBL/GenBank/DDBJ databases">
        <title>Complete genome of Lacimicrobium alkaliphilum KCTC 32984.</title>
        <authorList>
            <person name="Kim S.-G."/>
            <person name="Lee Y.-J."/>
        </authorList>
    </citation>
    <scope>NUCLEOTIDE SEQUENCE [LARGE SCALE GENOMIC DNA]</scope>
    <source>
        <strain evidence="1 2">YelD216</strain>
    </source>
</reference>
<accession>A0A0U3AYD6</accession>
<dbReference type="EMBL" id="CP013650">
    <property type="protein sequence ID" value="ALS97992.1"/>
    <property type="molecule type" value="Genomic_DNA"/>
</dbReference>
<dbReference type="Proteomes" id="UP000068447">
    <property type="component" value="Chromosome"/>
</dbReference>
<keyword evidence="2" id="KW-1185">Reference proteome</keyword>
<evidence type="ECO:0000313" key="1">
    <source>
        <dbReference type="EMBL" id="ALS97992.1"/>
    </source>
</evidence>
<dbReference type="KEGG" id="lal:AT746_06750"/>
<dbReference type="AlphaFoldDB" id="A0A0U3AYD6"/>
<dbReference type="GO" id="GO:0008168">
    <property type="term" value="F:methyltransferase activity"/>
    <property type="evidence" value="ECO:0007669"/>
    <property type="project" value="InterPro"/>
</dbReference>
<gene>
    <name evidence="1" type="ORF">AT746_06750</name>
</gene>
<sequence length="179" mass="20120">MLGLLRPSGHCQLAPHQAIRQLRELGYRAEMQPGISADACLWADLGEDPMDSGCVQMEASQFLFYQQQIDTSAYLVLWQISIAGDHTLKRLDSDRDALALLVQKLGQWYSPEHQVILYEAADLPIWQPRLERVPIAELVNATLNQITTLVIPPQSSKQPDTTMLDKLGVPAEHPLRQLQ</sequence>
<organism evidence="1 2">
    <name type="scientific">Lacimicrobium alkaliphilum</name>
    <dbReference type="NCBI Taxonomy" id="1526571"/>
    <lineage>
        <taxon>Bacteria</taxon>
        <taxon>Pseudomonadati</taxon>
        <taxon>Pseudomonadota</taxon>
        <taxon>Gammaproteobacteria</taxon>
        <taxon>Alteromonadales</taxon>
        <taxon>Alteromonadaceae</taxon>
        <taxon>Lacimicrobium</taxon>
    </lineage>
</organism>